<reference evidence="3" key="1">
    <citation type="journal article" date="2019" name="Int. J. Syst. Evol. Microbiol.">
        <title>The Global Catalogue of Microorganisms (GCM) 10K type strain sequencing project: providing services to taxonomists for standard genome sequencing and annotation.</title>
        <authorList>
            <consortium name="The Broad Institute Genomics Platform"/>
            <consortium name="The Broad Institute Genome Sequencing Center for Infectious Disease"/>
            <person name="Wu L."/>
            <person name="Ma J."/>
        </authorList>
    </citation>
    <scope>NUCLEOTIDE SEQUENCE [LARGE SCALE GENOMIC DNA]</scope>
    <source>
        <strain evidence="3">CCUG 49018</strain>
    </source>
</reference>
<organism evidence="2 3">
    <name type="scientific">Pseudonocardia benzenivorans</name>
    <dbReference type="NCBI Taxonomy" id="228005"/>
    <lineage>
        <taxon>Bacteria</taxon>
        <taxon>Bacillati</taxon>
        <taxon>Actinomycetota</taxon>
        <taxon>Actinomycetes</taxon>
        <taxon>Pseudonocardiales</taxon>
        <taxon>Pseudonocardiaceae</taxon>
        <taxon>Pseudonocardia</taxon>
    </lineage>
</organism>
<dbReference type="Pfam" id="PF12728">
    <property type="entry name" value="HTH_17"/>
    <property type="match status" value="1"/>
</dbReference>
<protein>
    <submittedName>
        <fullName evidence="2">Helix-turn-helix domain-containing protein</fullName>
    </submittedName>
</protein>
<evidence type="ECO:0000313" key="3">
    <source>
        <dbReference type="Proteomes" id="UP001597182"/>
    </source>
</evidence>
<dbReference type="InterPro" id="IPR041657">
    <property type="entry name" value="HTH_17"/>
</dbReference>
<dbReference type="RefSeq" id="WP_346093550.1">
    <property type="nucleotide sequence ID" value="NZ_BAABKS010000080.1"/>
</dbReference>
<gene>
    <name evidence="2" type="ORF">ACFQ34_00705</name>
</gene>
<evidence type="ECO:0000313" key="2">
    <source>
        <dbReference type="EMBL" id="MFD1231794.1"/>
    </source>
</evidence>
<evidence type="ECO:0000259" key="1">
    <source>
        <dbReference type="Pfam" id="PF12728"/>
    </source>
</evidence>
<dbReference type="EMBL" id="JBHTMB010000006">
    <property type="protein sequence ID" value="MFD1231794.1"/>
    <property type="molecule type" value="Genomic_DNA"/>
</dbReference>
<name>A0ABW3VBZ7_9PSEU</name>
<dbReference type="NCBIfam" id="TIGR01764">
    <property type="entry name" value="excise"/>
    <property type="match status" value="1"/>
</dbReference>
<keyword evidence="3" id="KW-1185">Reference proteome</keyword>
<dbReference type="Proteomes" id="UP001597182">
    <property type="component" value="Unassembled WGS sequence"/>
</dbReference>
<proteinExistence type="predicted"/>
<feature type="domain" description="Helix-turn-helix" evidence="1">
    <location>
        <begin position="13"/>
        <end position="61"/>
    </location>
</feature>
<sequence>MTRPDSPAIERVFLTVEEVAEALQIGRTRVFTLIAAREITSVKIGNLRRIPVDAVREYATRLVQLEREAS</sequence>
<dbReference type="InterPro" id="IPR010093">
    <property type="entry name" value="SinI_DNA-bd"/>
</dbReference>
<accession>A0ABW3VBZ7</accession>
<comment type="caution">
    <text evidence="2">The sequence shown here is derived from an EMBL/GenBank/DDBJ whole genome shotgun (WGS) entry which is preliminary data.</text>
</comment>